<keyword evidence="1" id="KW-0547">Nucleotide-binding</keyword>
<dbReference type="RefSeq" id="WP_269264068.1">
    <property type="nucleotide sequence ID" value="NZ_CP098248.1"/>
</dbReference>
<protein>
    <submittedName>
        <fullName evidence="7">TM0106 family RecB-like putative nuclease</fullName>
    </submittedName>
</protein>
<dbReference type="InterPro" id="IPR027417">
    <property type="entry name" value="P-loop_NTPase"/>
</dbReference>
<keyword evidence="2" id="KW-0378">Hydrolase</keyword>
<dbReference type="Proteomes" id="UP001164794">
    <property type="component" value="Chromosome"/>
</dbReference>
<evidence type="ECO:0000256" key="4">
    <source>
        <dbReference type="ARBA" id="ARBA00022840"/>
    </source>
</evidence>
<dbReference type="Pfam" id="PF13482">
    <property type="entry name" value="RNase_H_2"/>
    <property type="match status" value="1"/>
</dbReference>
<sequence>MQQSNNNQILYSPSDLITFLGCRHASFLDIKALENGMNKAETGTTSQLLQKKGLEHEKAYLRHLKETGKDVVEIPKDRSLPDRIKLTRDAIRSGADIIYQAAFLASSWRGDADFLVKCNTPSAWGDFSYEVLDTKLARTAEPEHIMQLCVYTELLTALQGVRPVNMHLYLGNHEKHSFRVADFFYYYTRAKKRFENYLRRLPVDSSPEPCGHCTICSWRDNCKEQWKKEDHLSLVANIQRSQIDKLQKAGIYTVAGLAATSPEKNIPDLNWNVFRRLQSQAVLQHHKAETGHDRIEILSFPPGKGFTRIPRPDEGDLFFDMEGDPLYPDGLEYLFGIYYLKNGTACFKPFWAHNHQEEKETFIRFMRFLADHLAKHPHAYIYHYNHYETTALKRLACRHAVCEEQLDNLLRRHKFVDLYLVVRESIRTSEPRYSIKNLETFYMDKRANAVATAVDSIVVYNQWRETEDDRLLQEIADYNEVDCHSTYLLRNWLLTLKPEDSPWFDDVSGDVQNEEPLRKDWEIEYEQYQTRLGMKDDNPLPVNERLSHLLEFHNREAKPQWWNLFERQNKFDEELVDDIECLGCLQQTGTPEPDKKSLIYSYRFPSQEYKLKTGDQVIDVATAESAGTIAGIDEDNRIVRIRRSASREALPENLSIGPTGPIDSKIVRAAIYRYAGQVLDAPDARLAATELLAKNAPRIRGKKNGEELVTSANLQGDALAAIAGLENSYLVIQGPPGAGKTYTCSHIIVELIRQGKKIGITSNSHKAIHNLLESIERVATEKNMPFQGVKKASGGNKETVFDGKFIHSETGTENIDLDANLFAGTAWTFAHPYFSDQLDYLFIDEAGQVATANVVAMATSTKNIILVGDQMQLGQPVQGTHPGEAGLSVLEFLLGDHSTIPADRGIFLDRTYRMHPRICRFISDAFYDGRLHADESTGKRHLNLENIDLPEEGIVVIHAEHDHCSQKSTEEGKIIKARYQALLGQKFTDRNGDVRKITEDDILVVTPYNVQVNYLRAILPENARVGTVDKFQGQEAPVVLVSMVTSSAEDLPRNIEFLYSKNRLNVAVSRAQCLAVVVINPKLLEISCSTVEQMKLVNTFCWLNEYAEQKTEKQMLVNEASLRGF</sequence>
<dbReference type="InterPro" id="IPR019993">
    <property type="entry name" value="RecB_nuclease_TM0106_put"/>
</dbReference>
<evidence type="ECO:0000256" key="3">
    <source>
        <dbReference type="ARBA" id="ARBA00022806"/>
    </source>
</evidence>
<accession>A0ABY7JG33</accession>
<keyword evidence="8" id="KW-1185">Reference proteome</keyword>
<feature type="domain" description="YprB ribonuclease H-like" evidence="6">
    <location>
        <begin position="317"/>
        <end position="493"/>
    </location>
</feature>
<dbReference type="InterPro" id="IPR012337">
    <property type="entry name" value="RNaseH-like_sf"/>
</dbReference>
<proteinExistence type="predicted"/>
<dbReference type="Pfam" id="PF13604">
    <property type="entry name" value="AAA_30"/>
    <property type="match status" value="1"/>
</dbReference>
<dbReference type="PANTHER" id="PTHR43788:SF8">
    <property type="entry name" value="DNA-BINDING PROTEIN SMUBP-2"/>
    <property type="match status" value="1"/>
</dbReference>
<dbReference type="Pfam" id="PF13087">
    <property type="entry name" value="AAA_12"/>
    <property type="match status" value="1"/>
</dbReference>
<name>A0ABY7JG33_9BURK</name>
<evidence type="ECO:0000259" key="5">
    <source>
        <dbReference type="Pfam" id="PF13087"/>
    </source>
</evidence>
<evidence type="ECO:0000259" key="6">
    <source>
        <dbReference type="Pfam" id="PF13482"/>
    </source>
</evidence>
<organism evidence="7 8">
    <name type="scientific">Oxalobacter aliiformigenes</name>
    <dbReference type="NCBI Taxonomy" id="2946593"/>
    <lineage>
        <taxon>Bacteria</taxon>
        <taxon>Pseudomonadati</taxon>
        <taxon>Pseudomonadota</taxon>
        <taxon>Betaproteobacteria</taxon>
        <taxon>Burkholderiales</taxon>
        <taxon>Oxalobacteraceae</taxon>
        <taxon>Oxalobacter</taxon>
    </lineage>
</organism>
<dbReference type="CDD" id="cd18808">
    <property type="entry name" value="SF1_C_Upf1"/>
    <property type="match status" value="1"/>
</dbReference>
<dbReference type="CDD" id="cd17934">
    <property type="entry name" value="DEXXQc_Upf1-like"/>
    <property type="match status" value="1"/>
</dbReference>
<dbReference type="Gene3D" id="3.40.50.300">
    <property type="entry name" value="P-loop containing nucleotide triphosphate hydrolases"/>
    <property type="match status" value="2"/>
</dbReference>
<dbReference type="PANTHER" id="PTHR43788">
    <property type="entry name" value="DNA2/NAM7 HELICASE FAMILY MEMBER"/>
    <property type="match status" value="1"/>
</dbReference>
<dbReference type="InterPro" id="IPR047187">
    <property type="entry name" value="SF1_C_Upf1"/>
</dbReference>
<keyword evidence="3" id="KW-0347">Helicase</keyword>
<dbReference type="EMBL" id="CP098248">
    <property type="protein sequence ID" value="WAV96591.1"/>
    <property type="molecule type" value="Genomic_DNA"/>
</dbReference>
<feature type="domain" description="DNA2/NAM7 helicase-like C-terminal" evidence="5">
    <location>
        <begin position="904"/>
        <end position="1080"/>
    </location>
</feature>
<dbReference type="SUPFAM" id="SSF52540">
    <property type="entry name" value="P-loop containing nucleoside triphosphate hydrolases"/>
    <property type="match status" value="1"/>
</dbReference>
<evidence type="ECO:0000256" key="1">
    <source>
        <dbReference type="ARBA" id="ARBA00022741"/>
    </source>
</evidence>
<dbReference type="SUPFAM" id="SSF53098">
    <property type="entry name" value="Ribonuclease H-like"/>
    <property type="match status" value="1"/>
</dbReference>
<evidence type="ECO:0000256" key="2">
    <source>
        <dbReference type="ARBA" id="ARBA00022801"/>
    </source>
</evidence>
<dbReference type="InterPro" id="IPR050534">
    <property type="entry name" value="Coronavir_polyprotein_1ab"/>
</dbReference>
<keyword evidence="4" id="KW-0067">ATP-binding</keyword>
<evidence type="ECO:0000313" key="7">
    <source>
        <dbReference type="EMBL" id="WAV96591.1"/>
    </source>
</evidence>
<dbReference type="InterPro" id="IPR041679">
    <property type="entry name" value="DNA2/NAM7-like_C"/>
</dbReference>
<dbReference type="NCBIfam" id="TIGR03491">
    <property type="entry name" value="TM0106 family RecB-like putative nuclease"/>
    <property type="match status" value="1"/>
</dbReference>
<evidence type="ECO:0000313" key="8">
    <source>
        <dbReference type="Proteomes" id="UP001164794"/>
    </source>
</evidence>
<reference evidence="7" key="1">
    <citation type="journal article" date="2022" name="Front. Microbiol.">
        <title>New perspectives on an old grouping: The genomic and phenotypic variability of Oxalobacter formigenes and the implications for calcium oxalate stone prevention.</title>
        <authorList>
            <person name="Chmiel J.A."/>
            <person name="Carr C."/>
            <person name="Stuivenberg G.A."/>
            <person name="Venema R."/>
            <person name="Chanyi R.M."/>
            <person name="Al K.F."/>
            <person name="Giguere D."/>
            <person name="Say H."/>
            <person name="Akouris P.P."/>
            <person name="Dominguez Romero S.A."/>
            <person name="Kwong A."/>
            <person name="Tai V."/>
            <person name="Koval S.F."/>
            <person name="Razvi H."/>
            <person name="Bjazevic J."/>
            <person name="Burton J.P."/>
        </authorList>
    </citation>
    <scope>NUCLEOTIDE SEQUENCE</scope>
    <source>
        <strain evidence="7">HOxNP-1</strain>
    </source>
</reference>
<dbReference type="InterPro" id="IPR038720">
    <property type="entry name" value="YprB_RNase_H-like_dom"/>
</dbReference>
<gene>
    <name evidence="7" type="ORF">NB645_07095</name>
</gene>